<evidence type="ECO:0008006" key="4">
    <source>
        <dbReference type="Google" id="ProtNLM"/>
    </source>
</evidence>
<proteinExistence type="predicted"/>
<keyword evidence="1" id="KW-1133">Transmembrane helix</keyword>
<geneLocation type="plasmid" evidence="3">
    <name>prsp8c3a</name>
</geneLocation>
<dbReference type="Proteomes" id="UP000185109">
    <property type="component" value="Plasmid pRsp8C3a"/>
</dbReference>
<evidence type="ECO:0000313" key="3">
    <source>
        <dbReference type="Proteomes" id="UP000185109"/>
    </source>
</evidence>
<name>A0A1L5P9Y0_RHIET</name>
<protein>
    <recommendedName>
        <fullName evidence="4">Exopolysaccharide production repressor protein</fullName>
    </recommendedName>
</protein>
<evidence type="ECO:0000313" key="2">
    <source>
        <dbReference type="EMBL" id="APO76997.1"/>
    </source>
</evidence>
<reference evidence="2 3" key="1">
    <citation type="submission" date="2016-09" db="EMBL/GenBank/DDBJ databases">
        <title>The complete genome sequences of Rhizobium gallicum, symbiovars gallicum and phaseoli, symbionts associated to common bean (Phaseolus vulgaris).</title>
        <authorList>
            <person name="Bustos P."/>
            <person name="Santamaria R.I."/>
            <person name="Perez-Carrascal O.M."/>
            <person name="Juarez S."/>
            <person name="Lozano L."/>
            <person name="Martinez-Flores I."/>
            <person name="Martinez-Romero E."/>
            <person name="Cevallos M."/>
            <person name="Romero D."/>
            <person name="Davila G."/>
            <person name="Gonzalez V."/>
        </authorList>
    </citation>
    <scope>NUCLEOTIDE SEQUENCE [LARGE SCALE GENOMIC DNA]</scope>
    <source>
        <strain evidence="2 3">8C-3</strain>
        <plasmid evidence="3">Plasmid prsp8c3a</plasmid>
    </source>
</reference>
<organism evidence="2 3">
    <name type="scientific">Rhizobium etli 8C-3</name>
    <dbReference type="NCBI Taxonomy" id="538025"/>
    <lineage>
        <taxon>Bacteria</taxon>
        <taxon>Pseudomonadati</taxon>
        <taxon>Pseudomonadota</taxon>
        <taxon>Alphaproteobacteria</taxon>
        <taxon>Hyphomicrobiales</taxon>
        <taxon>Rhizobiaceae</taxon>
        <taxon>Rhizobium/Agrobacterium group</taxon>
        <taxon>Rhizobium</taxon>
    </lineage>
</organism>
<feature type="transmembrane region" description="Helical" evidence="1">
    <location>
        <begin position="21"/>
        <end position="40"/>
    </location>
</feature>
<keyword evidence="1" id="KW-0812">Transmembrane</keyword>
<sequence length="82" mass="9454">MRQARSAQMTKRRRILEAPMFLFGTISSAILFTLAIHRLSGSFQAALVYGVFYLVITQLGYGVYVLYLIWHESRRLSQLRGN</sequence>
<feature type="transmembrane region" description="Helical" evidence="1">
    <location>
        <begin position="46"/>
        <end position="70"/>
    </location>
</feature>
<dbReference type="AlphaFoldDB" id="A0A1L5P9Y0"/>
<keyword evidence="1" id="KW-0472">Membrane</keyword>
<evidence type="ECO:0000256" key="1">
    <source>
        <dbReference type="SAM" id="Phobius"/>
    </source>
</evidence>
<accession>A0A1L5P9Y0</accession>
<dbReference type="EMBL" id="CP017242">
    <property type="protein sequence ID" value="APO76997.1"/>
    <property type="molecule type" value="Genomic_DNA"/>
</dbReference>
<gene>
    <name evidence="2" type="ORF">AM571_PA00110</name>
</gene>
<keyword evidence="2" id="KW-0614">Plasmid</keyword>